<dbReference type="PANTHER" id="PTHR42778:SF1">
    <property type="entry name" value="2-AMINOETHYLPHOSPHONATE--PYRUVATE TRANSAMINASE"/>
    <property type="match status" value="1"/>
</dbReference>
<comment type="caution">
    <text evidence="5">The sequence shown here is derived from an EMBL/GenBank/DDBJ whole genome shotgun (WGS) entry which is preliminary data.</text>
</comment>
<evidence type="ECO:0000313" key="5">
    <source>
        <dbReference type="EMBL" id="MET4559373.1"/>
    </source>
</evidence>
<dbReference type="SUPFAM" id="SSF53383">
    <property type="entry name" value="PLP-dependent transferases"/>
    <property type="match status" value="1"/>
</dbReference>
<keyword evidence="2" id="KW-0032">Aminotransferase</keyword>
<accession>A0ABV2PEJ8</accession>
<gene>
    <name evidence="5" type="ORF">ABIA69_000516</name>
</gene>
<evidence type="ECO:0000256" key="1">
    <source>
        <dbReference type="ARBA" id="ARBA00001933"/>
    </source>
</evidence>
<keyword evidence="6" id="KW-1185">Reference proteome</keyword>
<evidence type="ECO:0000256" key="3">
    <source>
        <dbReference type="ARBA" id="ARBA00022679"/>
    </source>
</evidence>
<evidence type="ECO:0000313" key="6">
    <source>
        <dbReference type="Proteomes" id="UP001549363"/>
    </source>
</evidence>
<protein>
    <submittedName>
        <fullName evidence="5">Aspartate aminotransferase-like enzyme</fullName>
    </submittedName>
</protein>
<dbReference type="InterPro" id="IPR015422">
    <property type="entry name" value="PyrdxlP-dep_Trfase_small"/>
</dbReference>
<evidence type="ECO:0000256" key="2">
    <source>
        <dbReference type="ARBA" id="ARBA00022576"/>
    </source>
</evidence>
<name>A0ABV2PEJ8_9BACI</name>
<keyword evidence="4" id="KW-0663">Pyridoxal phosphate</keyword>
<dbReference type="InterPro" id="IPR015424">
    <property type="entry name" value="PyrdxlP-dep_Trfase"/>
</dbReference>
<reference evidence="5 6" key="1">
    <citation type="submission" date="2024-06" db="EMBL/GenBank/DDBJ databases">
        <title>Sorghum-associated microbial communities from plants grown in Nebraska, USA.</title>
        <authorList>
            <person name="Schachtman D."/>
        </authorList>
    </citation>
    <scope>NUCLEOTIDE SEQUENCE [LARGE SCALE GENOMIC DNA]</scope>
    <source>
        <strain evidence="5 6">736</strain>
    </source>
</reference>
<proteinExistence type="predicted"/>
<organism evidence="5 6">
    <name type="scientific">Lysinibacillus parviboronicapiens</name>
    <dbReference type="NCBI Taxonomy" id="436516"/>
    <lineage>
        <taxon>Bacteria</taxon>
        <taxon>Bacillati</taxon>
        <taxon>Bacillota</taxon>
        <taxon>Bacilli</taxon>
        <taxon>Bacillales</taxon>
        <taxon>Bacillaceae</taxon>
        <taxon>Lysinibacillus</taxon>
    </lineage>
</organism>
<sequence length="61" mass="7188">MHFSFDHYYWEMKKAGFVIYPGKLTAVDTFRIGNIGDIHNEDMNVLCEIIENYMAVKNNEN</sequence>
<dbReference type="Proteomes" id="UP001549363">
    <property type="component" value="Unassembled WGS sequence"/>
</dbReference>
<keyword evidence="3" id="KW-0808">Transferase</keyword>
<evidence type="ECO:0000256" key="4">
    <source>
        <dbReference type="ARBA" id="ARBA00022898"/>
    </source>
</evidence>
<comment type="cofactor">
    <cofactor evidence="1">
        <name>pyridoxal 5'-phosphate</name>
        <dbReference type="ChEBI" id="CHEBI:597326"/>
    </cofactor>
</comment>
<dbReference type="Gene3D" id="3.90.1150.10">
    <property type="entry name" value="Aspartate Aminotransferase, domain 1"/>
    <property type="match status" value="1"/>
</dbReference>
<dbReference type="EMBL" id="JBEPSB010000001">
    <property type="protein sequence ID" value="MET4559373.1"/>
    <property type="molecule type" value="Genomic_DNA"/>
</dbReference>
<dbReference type="PANTHER" id="PTHR42778">
    <property type="entry name" value="2-AMINOETHYLPHOSPHONATE--PYRUVATE TRANSAMINASE"/>
    <property type="match status" value="1"/>
</dbReference>